<evidence type="ECO:0000256" key="2">
    <source>
        <dbReference type="ARBA" id="ARBA00023224"/>
    </source>
</evidence>
<dbReference type="Pfam" id="PF08447">
    <property type="entry name" value="PAS_3"/>
    <property type="match status" value="1"/>
</dbReference>
<evidence type="ECO:0000313" key="8">
    <source>
        <dbReference type="EMBL" id="RCW95450.1"/>
    </source>
</evidence>
<comment type="caution">
    <text evidence="8">The sequence shown here is derived from an EMBL/GenBank/DDBJ whole genome shotgun (WGS) entry which is preliminary data.</text>
</comment>
<dbReference type="InterPro" id="IPR035965">
    <property type="entry name" value="PAS-like_dom_sf"/>
</dbReference>
<evidence type="ECO:0000256" key="4">
    <source>
        <dbReference type="SAM" id="Coils"/>
    </source>
</evidence>
<gene>
    <name evidence="8" type="ORF">DFP77_1382</name>
</gene>
<dbReference type="AlphaFoldDB" id="A0A368ZLP4"/>
<dbReference type="OrthoDB" id="9765776at2"/>
<dbReference type="SUPFAM" id="SSF58104">
    <property type="entry name" value="Methyl-accepting chemotaxis protein (MCP) signaling domain"/>
    <property type="match status" value="1"/>
</dbReference>
<dbReference type="RefSeq" id="WP_114413314.1">
    <property type="nucleotide sequence ID" value="NZ_QPJQ01000038.1"/>
</dbReference>
<dbReference type="PROSITE" id="PS50112">
    <property type="entry name" value="PAS"/>
    <property type="match status" value="1"/>
</dbReference>
<dbReference type="InterPro" id="IPR004089">
    <property type="entry name" value="MCPsignal_dom"/>
</dbReference>
<dbReference type="PANTHER" id="PTHR32089:SF112">
    <property type="entry name" value="LYSOZYME-LIKE PROTEIN-RELATED"/>
    <property type="match status" value="1"/>
</dbReference>
<dbReference type="InterPro" id="IPR000700">
    <property type="entry name" value="PAS-assoc_C"/>
</dbReference>
<keyword evidence="2 3" id="KW-0807">Transducer</keyword>
<proteinExistence type="predicted"/>
<comment type="subcellular location">
    <subcellularLocation>
        <location evidence="1">Membrane</location>
    </subcellularLocation>
</comment>
<dbReference type="SUPFAM" id="SSF55785">
    <property type="entry name" value="PYP-like sensor domain (PAS domain)"/>
    <property type="match status" value="2"/>
</dbReference>
<dbReference type="Gene3D" id="1.10.287.950">
    <property type="entry name" value="Methyl-accepting chemotaxis protein"/>
    <property type="match status" value="1"/>
</dbReference>
<dbReference type="NCBIfam" id="TIGR00229">
    <property type="entry name" value="sensory_box"/>
    <property type="match status" value="2"/>
</dbReference>
<dbReference type="SMART" id="SM00283">
    <property type="entry name" value="MA"/>
    <property type="match status" value="1"/>
</dbReference>
<dbReference type="Proteomes" id="UP000253506">
    <property type="component" value="Unassembled WGS sequence"/>
</dbReference>
<organism evidence="8 9">
    <name type="scientific">Marinomonas foliarum</name>
    <dbReference type="NCBI Taxonomy" id="491950"/>
    <lineage>
        <taxon>Bacteria</taxon>
        <taxon>Pseudomonadati</taxon>
        <taxon>Pseudomonadota</taxon>
        <taxon>Gammaproteobacteria</taxon>
        <taxon>Oceanospirillales</taxon>
        <taxon>Oceanospirillaceae</taxon>
        <taxon>Marinomonas</taxon>
    </lineage>
</organism>
<protein>
    <submittedName>
        <fullName evidence="8">Methyl-accepting chemotaxis sensory transducer with Pas/Pac sensor</fullName>
    </submittedName>
</protein>
<accession>A0A368ZLP4</accession>
<evidence type="ECO:0000256" key="3">
    <source>
        <dbReference type="PROSITE-ProRule" id="PRU00284"/>
    </source>
</evidence>
<reference evidence="8 9" key="1">
    <citation type="submission" date="2018-07" db="EMBL/GenBank/DDBJ databases">
        <title>Genomic Encyclopedia of Type Strains, Phase III (KMG-III): the genomes of soil and plant-associated and newly described type strains.</title>
        <authorList>
            <person name="Whitman W."/>
        </authorList>
    </citation>
    <scope>NUCLEOTIDE SEQUENCE [LARGE SCALE GENOMIC DNA]</scope>
    <source>
        <strain evidence="8 9">CECT 7731</strain>
    </source>
</reference>
<feature type="coiled-coil region" evidence="4">
    <location>
        <begin position="5"/>
        <end position="32"/>
    </location>
</feature>
<dbReference type="PROSITE" id="PS50111">
    <property type="entry name" value="CHEMOTAXIS_TRANSDUC_2"/>
    <property type="match status" value="1"/>
</dbReference>
<dbReference type="SMART" id="SM00091">
    <property type="entry name" value="PAS"/>
    <property type="match status" value="2"/>
</dbReference>
<name>A0A368ZLP4_9GAMM</name>
<dbReference type="GO" id="GO:0006935">
    <property type="term" value="P:chemotaxis"/>
    <property type="evidence" value="ECO:0007669"/>
    <property type="project" value="UniProtKB-ARBA"/>
</dbReference>
<feature type="domain" description="PAC" evidence="7">
    <location>
        <begin position="216"/>
        <end position="268"/>
    </location>
</feature>
<keyword evidence="4" id="KW-0175">Coiled coil</keyword>
<dbReference type="GO" id="GO:0007165">
    <property type="term" value="P:signal transduction"/>
    <property type="evidence" value="ECO:0007669"/>
    <property type="project" value="UniProtKB-KW"/>
</dbReference>
<dbReference type="InterPro" id="IPR013655">
    <property type="entry name" value="PAS_fold_3"/>
</dbReference>
<dbReference type="EMBL" id="QPJQ01000038">
    <property type="protein sequence ID" value="RCW95450.1"/>
    <property type="molecule type" value="Genomic_DNA"/>
</dbReference>
<sequence>MFFSNSKLKEKIVGLEKELSSFHETVTDLKEEMIFFSLDSSGTILEVNQLFLTACGYEKSDIVGRNIKEIILKKSLAKEHCQKMLSSISEKDHWHGALQLVTKSGEEAWFRSIVQPNKHSESGSVTLSVYSTELTSTISQAKETQDMLAALNRSSAVIEFSLDGIILAANDNFLKGMGYSKKQIVGQHHRMFCETQEAESQEYKKFWQRLRSGEFVSDRFKRIDSHGNTVWLEASYNPIHDESGDLYKVVKFATVITEQMNREFAISETSEIAYGVSKKNVSDALTGKQVIESTIKTMNELSGQMSTAGQGIFELNTQSTKVSELVESIRGIADQTNLLALNAAIEAARAGEQGRGFAVVADEVRQLASRTSSATEEIIKVVGDNKKLTEQAVSLIEGSMEKAQVALKLSNDAGDVMNDIEMGANQVVDAVSQFNNKL</sequence>
<dbReference type="PANTHER" id="PTHR32089">
    <property type="entry name" value="METHYL-ACCEPTING CHEMOTAXIS PROTEIN MCPB"/>
    <property type="match status" value="1"/>
</dbReference>
<dbReference type="InterPro" id="IPR000014">
    <property type="entry name" value="PAS"/>
</dbReference>
<evidence type="ECO:0000259" key="6">
    <source>
        <dbReference type="PROSITE" id="PS50112"/>
    </source>
</evidence>
<evidence type="ECO:0000259" key="7">
    <source>
        <dbReference type="PROSITE" id="PS50113"/>
    </source>
</evidence>
<evidence type="ECO:0000256" key="1">
    <source>
        <dbReference type="ARBA" id="ARBA00004370"/>
    </source>
</evidence>
<dbReference type="PROSITE" id="PS50113">
    <property type="entry name" value="PAC"/>
    <property type="match status" value="1"/>
</dbReference>
<dbReference type="GO" id="GO:0016020">
    <property type="term" value="C:membrane"/>
    <property type="evidence" value="ECO:0007669"/>
    <property type="project" value="UniProtKB-SubCell"/>
</dbReference>
<dbReference type="Gene3D" id="3.30.450.20">
    <property type="entry name" value="PAS domain"/>
    <property type="match status" value="2"/>
</dbReference>
<evidence type="ECO:0000259" key="5">
    <source>
        <dbReference type="PROSITE" id="PS50111"/>
    </source>
</evidence>
<dbReference type="Pfam" id="PF13426">
    <property type="entry name" value="PAS_9"/>
    <property type="match status" value="1"/>
</dbReference>
<evidence type="ECO:0000313" key="9">
    <source>
        <dbReference type="Proteomes" id="UP000253506"/>
    </source>
</evidence>
<feature type="domain" description="PAS" evidence="6">
    <location>
        <begin position="35"/>
        <end position="71"/>
    </location>
</feature>
<dbReference type="CDD" id="cd00130">
    <property type="entry name" value="PAS"/>
    <property type="match status" value="2"/>
</dbReference>
<feature type="domain" description="Methyl-accepting transducer" evidence="5">
    <location>
        <begin position="266"/>
        <end position="438"/>
    </location>
</feature>
<dbReference type="Pfam" id="PF00015">
    <property type="entry name" value="MCPsignal"/>
    <property type="match status" value="1"/>
</dbReference>